<feature type="domain" description="HTH merR-type" evidence="1">
    <location>
        <begin position="1"/>
        <end position="58"/>
    </location>
</feature>
<accession>A0AA35XF02</accession>
<evidence type="ECO:0000313" key="2">
    <source>
        <dbReference type="EMBL" id="CAI8056333.1"/>
    </source>
</evidence>
<dbReference type="Pfam" id="PF13411">
    <property type="entry name" value="MerR_1"/>
    <property type="match status" value="1"/>
</dbReference>
<dbReference type="EMBL" id="CASHTH010004349">
    <property type="protein sequence ID" value="CAI8056333.1"/>
    <property type="molecule type" value="Genomic_DNA"/>
</dbReference>
<reference evidence="2" key="1">
    <citation type="submission" date="2023-03" db="EMBL/GenBank/DDBJ databases">
        <authorList>
            <person name="Steffen K."/>
            <person name="Cardenas P."/>
        </authorList>
    </citation>
    <scope>NUCLEOTIDE SEQUENCE</scope>
</reference>
<dbReference type="AlphaFoldDB" id="A0AA35XF02"/>
<organism evidence="2 3">
    <name type="scientific">Geodia barretti</name>
    <name type="common">Barrett's horny sponge</name>
    <dbReference type="NCBI Taxonomy" id="519541"/>
    <lineage>
        <taxon>Eukaryota</taxon>
        <taxon>Metazoa</taxon>
        <taxon>Porifera</taxon>
        <taxon>Demospongiae</taxon>
        <taxon>Heteroscleromorpha</taxon>
        <taxon>Tetractinellida</taxon>
        <taxon>Astrophorina</taxon>
        <taxon>Geodiidae</taxon>
        <taxon>Geodia</taxon>
    </lineage>
</organism>
<gene>
    <name evidence="2" type="ORF">GBAR_LOCUS30692</name>
</gene>
<keyword evidence="2" id="KW-0346">Stress response</keyword>
<dbReference type="Gene3D" id="1.10.1660.10">
    <property type="match status" value="1"/>
</dbReference>
<proteinExistence type="predicted"/>
<dbReference type="GO" id="GO:0003677">
    <property type="term" value="F:DNA binding"/>
    <property type="evidence" value="ECO:0007669"/>
    <property type="project" value="InterPro"/>
</dbReference>
<dbReference type="SUPFAM" id="SSF46955">
    <property type="entry name" value="Putative DNA-binding domain"/>
    <property type="match status" value="1"/>
</dbReference>
<dbReference type="Proteomes" id="UP001174909">
    <property type="component" value="Unassembled WGS sequence"/>
</dbReference>
<evidence type="ECO:0000259" key="1">
    <source>
        <dbReference type="PROSITE" id="PS50937"/>
    </source>
</evidence>
<dbReference type="InterPro" id="IPR000551">
    <property type="entry name" value="MerR-type_HTH_dom"/>
</dbReference>
<name>A0AA35XF02_GEOBA</name>
<sequence>MHPQTLRKYERVGLVIPSRSIGMLRLYSIEDIVRLRLIKHMVDNLGMNLAGVEFALNFLSRMMGLMEKIQATSGADALLRFVVEELEGILGELVNMPQPDSRGAEELPRRESQ</sequence>
<dbReference type="InterPro" id="IPR009061">
    <property type="entry name" value="DNA-bd_dom_put_sf"/>
</dbReference>
<dbReference type="SMART" id="SM00422">
    <property type="entry name" value="HTH_MERR"/>
    <property type="match status" value="1"/>
</dbReference>
<keyword evidence="3" id="KW-1185">Reference proteome</keyword>
<dbReference type="PROSITE" id="PS50937">
    <property type="entry name" value="HTH_MERR_2"/>
    <property type="match status" value="1"/>
</dbReference>
<dbReference type="GO" id="GO:0006355">
    <property type="term" value="P:regulation of DNA-templated transcription"/>
    <property type="evidence" value="ECO:0007669"/>
    <property type="project" value="InterPro"/>
</dbReference>
<evidence type="ECO:0000313" key="3">
    <source>
        <dbReference type="Proteomes" id="UP001174909"/>
    </source>
</evidence>
<protein>
    <submittedName>
        <fullName evidence="2">Heat shock protein HspR</fullName>
    </submittedName>
</protein>
<comment type="caution">
    <text evidence="2">The sequence shown here is derived from an EMBL/GenBank/DDBJ whole genome shotgun (WGS) entry which is preliminary data.</text>
</comment>